<organism evidence="2 3">
    <name type="scientific">Schaalia radingae</name>
    <dbReference type="NCBI Taxonomy" id="131110"/>
    <lineage>
        <taxon>Bacteria</taxon>
        <taxon>Bacillati</taxon>
        <taxon>Actinomycetota</taxon>
        <taxon>Actinomycetes</taxon>
        <taxon>Actinomycetales</taxon>
        <taxon>Actinomycetaceae</taxon>
        <taxon>Schaalia</taxon>
    </lineage>
</organism>
<evidence type="ECO:0000313" key="3">
    <source>
        <dbReference type="Proteomes" id="UP000198976"/>
    </source>
</evidence>
<dbReference type="PANTHER" id="PTHR36180">
    <property type="entry name" value="DNA-BINDING PROTEIN-RELATED-RELATED"/>
    <property type="match status" value="1"/>
</dbReference>
<sequence length="264" mass="29841">MNQIVPFTYEGTSVRTVTTEDGEPWFVLSDVCSILKLTNPSEVAKRLDEDEINTLRISEGIGNPNKNIISEAGLYAVILRSNSPSAKPFRRWVTHEVLPTIRRHGMYATPDTIEKMLADPDIMITVLEALKAERAKRAELESENAAQKQALAEVQPKVSYYDLVITSHDAVPVTNIAKEYGMSARKLNAKLHELGVQYRVGGKRNWVLTAKYQGHGYTDTKTHVIDQDNHTVIHTYWTQKGRLFLYDLLKQHGILPEIERDEAA</sequence>
<dbReference type="PANTHER" id="PTHR36180:SF2">
    <property type="entry name" value="BRO FAMILY PROTEIN"/>
    <property type="match status" value="1"/>
</dbReference>
<evidence type="ECO:0000313" key="2">
    <source>
        <dbReference type="EMBL" id="SDT85844.1"/>
    </source>
</evidence>
<protein>
    <submittedName>
        <fullName evidence="2">Prophage antirepressor</fullName>
    </submittedName>
</protein>
<feature type="domain" description="Bro-N" evidence="1">
    <location>
        <begin position="1"/>
        <end position="105"/>
    </location>
</feature>
<reference evidence="2 3" key="1">
    <citation type="submission" date="2016-10" db="EMBL/GenBank/DDBJ databases">
        <authorList>
            <person name="Varghese N."/>
            <person name="Submissions S."/>
        </authorList>
    </citation>
    <scope>NUCLEOTIDE SEQUENCE [LARGE SCALE GENOMIC DNA]</scope>
    <source>
        <strain evidence="2 3">DSM 9169</strain>
    </source>
</reference>
<accession>A0ABY0V4Z5</accession>
<dbReference type="Pfam" id="PF03374">
    <property type="entry name" value="ANT"/>
    <property type="match status" value="1"/>
</dbReference>
<dbReference type="EMBL" id="LT629792">
    <property type="protein sequence ID" value="SDT85844.1"/>
    <property type="molecule type" value="Genomic_DNA"/>
</dbReference>
<dbReference type="InterPro" id="IPR005039">
    <property type="entry name" value="Ant_C"/>
</dbReference>
<name>A0ABY0V4Z5_9ACTO</name>
<keyword evidence="3" id="KW-1185">Reference proteome</keyword>
<evidence type="ECO:0000259" key="1">
    <source>
        <dbReference type="PROSITE" id="PS51750"/>
    </source>
</evidence>
<dbReference type="PROSITE" id="PS51750">
    <property type="entry name" value="BRO_N"/>
    <property type="match status" value="1"/>
</dbReference>
<dbReference type="Pfam" id="PF02498">
    <property type="entry name" value="Bro-N"/>
    <property type="match status" value="1"/>
</dbReference>
<gene>
    <name evidence="2" type="ORF">SAMN04489714_0174</name>
</gene>
<dbReference type="Proteomes" id="UP000198976">
    <property type="component" value="Chromosome I"/>
</dbReference>
<dbReference type="SMART" id="SM01040">
    <property type="entry name" value="Bro-N"/>
    <property type="match status" value="1"/>
</dbReference>
<proteinExistence type="predicted"/>
<dbReference type="RefSeq" id="WP_092648119.1">
    <property type="nucleotide sequence ID" value="NZ_LT629792.1"/>
</dbReference>
<dbReference type="InterPro" id="IPR003497">
    <property type="entry name" value="BRO_N_domain"/>
</dbReference>